<sequence length="444" mass="50414">MTDVVPARRLCWRAPQPAIHTLDKNGKEIKTVGFDRFGFNSEVSLDVLRSLYLRAHYVLTASSSSEAAPKDEEGEEEAWHAKFSHGHTAYQSKSIYHPDIQSISYTTLSRFPPVKLLPPARRKRVLVTGGAGFVGSHLVDRLMLLGHEVTVVDNFFTGSKTTVSHWVGHPNFELVRHDVVEPFMIECDQIYHLACPASPPHYQFNAVKTIKTSFMGTLNMLGLAKRTKARFLISSTSEIYGDPEVHPQQEDYWGHVNPIGPRACYDEGKRVAETLTYGFHRQDGVDVRVARIFNTYGPRMNPFDGRVVSNFIVQALKGEDMTVYGDGKQTRSFQYIHDLIDGLIALMNSDETRPVNLGNGDEFTIQEFAELVREIVEKVQREDGVEARHVNIVYKPMPTDDPQKRRPDTTRAKESLGWQPRWTIRMGLEEMVRYYKAKMAEGSL</sequence>
<proteinExistence type="predicted"/>
<organism evidence="1 2">
    <name type="scientific">Phlebia brevispora</name>
    <dbReference type="NCBI Taxonomy" id="194682"/>
    <lineage>
        <taxon>Eukaryota</taxon>
        <taxon>Fungi</taxon>
        <taxon>Dikarya</taxon>
        <taxon>Basidiomycota</taxon>
        <taxon>Agaricomycotina</taxon>
        <taxon>Agaricomycetes</taxon>
        <taxon>Polyporales</taxon>
        <taxon>Meruliaceae</taxon>
        <taxon>Phlebia</taxon>
    </lineage>
</organism>
<dbReference type="Proteomes" id="UP001148662">
    <property type="component" value="Unassembled WGS sequence"/>
</dbReference>
<reference evidence="1" key="1">
    <citation type="submission" date="2022-07" db="EMBL/GenBank/DDBJ databases">
        <title>Genome Sequence of Phlebia brevispora.</title>
        <authorList>
            <person name="Buettner E."/>
        </authorList>
    </citation>
    <scope>NUCLEOTIDE SEQUENCE</scope>
    <source>
        <strain evidence="1">MPL23</strain>
    </source>
</reference>
<gene>
    <name evidence="1" type="ORF">NM688_g8237</name>
</gene>
<dbReference type="EMBL" id="JANHOG010002150">
    <property type="protein sequence ID" value="KAJ3526632.1"/>
    <property type="molecule type" value="Genomic_DNA"/>
</dbReference>
<evidence type="ECO:0000313" key="1">
    <source>
        <dbReference type="EMBL" id="KAJ3526632.1"/>
    </source>
</evidence>
<protein>
    <submittedName>
        <fullName evidence="1">Uncharacterized protein</fullName>
    </submittedName>
</protein>
<accession>A0ACC1RVJ1</accession>
<keyword evidence="2" id="KW-1185">Reference proteome</keyword>
<evidence type="ECO:0000313" key="2">
    <source>
        <dbReference type="Proteomes" id="UP001148662"/>
    </source>
</evidence>
<name>A0ACC1RVJ1_9APHY</name>
<comment type="caution">
    <text evidence="1">The sequence shown here is derived from an EMBL/GenBank/DDBJ whole genome shotgun (WGS) entry which is preliminary data.</text>
</comment>